<protein>
    <submittedName>
        <fullName evidence="2">Uncharacterized protein</fullName>
    </submittedName>
</protein>
<keyword evidence="1" id="KW-0472">Membrane</keyword>
<gene>
    <name evidence="2" type="ORF">GCM10007981_13530</name>
</gene>
<proteinExistence type="predicted"/>
<keyword evidence="1" id="KW-1133">Transmembrane helix</keyword>
<feature type="transmembrane region" description="Helical" evidence="1">
    <location>
        <begin position="20"/>
        <end position="40"/>
    </location>
</feature>
<evidence type="ECO:0000256" key="1">
    <source>
        <dbReference type="SAM" id="Phobius"/>
    </source>
</evidence>
<keyword evidence="3" id="KW-1185">Reference proteome</keyword>
<keyword evidence="1" id="KW-0812">Transmembrane</keyword>
<evidence type="ECO:0000313" key="3">
    <source>
        <dbReference type="Proteomes" id="UP000610960"/>
    </source>
</evidence>
<dbReference type="Proteomes" id="UP000610960">
    <property type="component" value="Unassembled WGS sequence"/>
</dbReference>
<sequence length="177" mass="18957">MEANDVMRELIRWYIKSRLVVYAAVLISLLGAFLMGYAVSSPPSYAAEVEASIKSFEASISGMSYLAASLARFASLLGTVWISYIPIAGLWYAAYAMVNLGVIAAIPAIGYGGVASAIAVMIAMFFPVAEGLMLGFTLVLRALKKNVPSRFVRYIWTQYVVAIVISLVLLGLLSAGA</sequence>
<name>A0A830GZF4_9CREN</name>
<reference evidence="2" key="2">
    <citation type="submission" date="2020-09" db="EMBL/GenBank/DDBJ databases">
        <authorList>
            <person name="Sun Q."/>
            <person name="Ohkuma M."/>
        </authorList>
    </citation>
    <scope>NUCLEOTIDE SEQUENCE</scope>
    <source>
        <strain evidence="2">JCM 10088</strain>
    </source>
</reference>
<dbReference type="RefSeq" id="WP_188596665.1">
    <property type="nucleotide sequence ID" value="NZ_BMNL01000003.1"/>
</dbReference>
<feature type="transmembrane region" description="Helical" evidence="1">
    <location>
        <begin position="155"/>
        <end position="175"/>
    </location>
</feature>
<reference evidence="2" key="1">
    <citation type="journal article" date="2014" name="Int. J. Syst. Evol. Microbiol.">
        <title>Complete genome sequence of Corynebacterium casei LMG S-19264T (=DSM 44701T), isolated from a smear-ripened cheese.</title>
        <authorList>
            <consortium name="US DOE Joint Genome Institute (JGI-PGF)"/>
            <person name="Walter F."/>
            <person name="Albersmeier A."/>
            <person name="Kalinowski J."/>
            <person name="Ruckert C."/>
        </authorList>
    </citation>
    <scope>NUCLEOTIDE SEQUENCE</scope>
    <source>
        <strain evidence="2">JCM 10088</strain>
    </source>
</reference>
<accession>A0A830GZF4</accession>
<evidence type="ECO:0000313" key="2">
    <source>
        <dbReference type="EMBL" id="GGP21492.1"/>
    </source>
</evidence>
<organism evidence="2 3">
    <name type="scientific">Thermocladium modestius</name>
    <dbReference type="NCBI Taxonomy" id="62609"/>
    <lineage>
        <taxon>Archaea</taxon>
        <taxon>Thermoproteota</taxon>
        <taxon>Thermoprotei</taxon>
        <taxon>Thermoproteales</taxon>
        <taxon>Thermoproteaceae</taxon>
        <taxon>Thermocladium</taxon>
    </lineage>
</organism>
<dbReference type="EMBL" id="BMNL01000003">
    <property type="protein sequence ID" value="GGP21492.1"/>
    <property type="molecule type" value="Genomic_DNA"/>
</dbReference>
<dbReference type="AlphaFoldDB" id="A0A830GZF4"/>
<comment type="caution">
    <text evidence="2">The sequence shown here is derived from an EMBL/GenBank/DDBJ whole genome shotgun (WGS) entry which is preliminary data.</text>
</comment>